<keyword evidence="4 6" id="KW-1133">Transmembrane helix</keyword>
<proteinExistence type="inferred from homology"/>
<feature type="transmembrane region" description="Helical" evidence="6">
    <location>
        <begin position="138"/>
        <end position="164"/>
    </location>
</feature>
<evidence type="ECO:0000256" key="2">
    <source>
        <dbReference type="ARBA" id="ARBA00009172"/>
    </source>
</evidence>
<keyword evidence="5 6" id="KW-0472">Membrane</keyword>
<organism evidence="7">
    <name type="scientific">Hanusia phi</name>
    <dbReference type="NCBI Taxonomy" id="3032"/>
    <lineage>
        <taxon>Eukaryota</taxon>
        <taxon>Cryptophyceae</taxon>
        <taxon>Pyrenomonadales</taxon>
        <taxon>Geminigeraceae</taxon>
        <taxon>Hanusia</taxon>
    </lineage>
</organism>
<feature type="transmembrane region" description="Helical" evidence="6">
    <location>
        <begin position="340"/>
        <end position="359"/>
    </location>
</feature>
<feature type="transmembrane region" description="Helical" evidence="6">
    <location>
        <begin position="465"/>
        <end position="486"/>
    </location>
</feature>
<dbReference type="EMBL" id="HBEO01029223">
    <property type="protein sequence ID" value="CAD8501287.1"/>
    <property type="molecule type" value="Transcribed_RNA"/>
</dbReference>
<dbReference type="AlphaFoldDB" id="A0A7S0F3Q6"/>
<dbReference type="GO" id="GO:0016020">
    <property type="term" value="C:membrane"/>
    <property type="evidence" value="ECO:0007669"/>
    <property type="project" value="UniProtKB-SubCell"/>
</dbReference>
<gene>
    <name evidence="7" type="ORF">HPHI1048_LOCUS19808</name>
</gene>
<feature type="transmembrane region" description="Helical" evidence="6">
    <location>
        <begin position="434"/>
        <end position="453"/>
    </location>
</feature>
<feature type="transmembrane region" description="Helical" evidence="6">
    <location>
        <begin position="38"/>
        <end position="62"/>
    </location>
</feature>
<dbReference type="PANTHER" id="PTHR19444">
    <property type="entry name" value="UNC-93 RELATED"/>
    <property type="match status" value="1"/>
</dbReference>
<dbReference type="InterPro" id="IPR010291">
    <property type="entry name" value="Ion_channel_UNC-93"/>
</dbReference>
<evidence type="ECO:0000256" key="4">
    <source>
        <dbReference type="ARBA" id="ARBA00022989"/>
    </source>
</evidence>
<evidence type="ECO:0000256" key="1">
    <source>
        <dbReference type="ARBA" id="ARBA00004141"/>
    </source>
</evidence>
<dbReference type="InterPro" id="IPR036259">
    <property type="entry name" value="MFS_trans_sf"/>
</dbReference>
<keyword evidence="3 6" id="KW-0812">Transmembrane</keyword>
<dbReference type="Pfam" id="PF05978">
    <property type="entry name" value="UNC-93"/>
    <property type="match status" value="1"/>
</dbReference>
<dbReference type="InterPro" id="IPR051951">
    <property type="entry name" value="UNC-93_regulatory"/>
</dbReference>
<comment type="similarity">
    <text evidence="2">Belongs to the unc-93 family.</text>
</comment>
<evidence type="ECO:0000313" key="7">
    <source>
        <dbReference type="EMBL" id="CAD8501287.1"/>
    </source>
</evidence>
<protein>
    <submittedName>
        <fullName evidence="7">Uncharacterized protein</fullName>
    </submittedName>
</protein>
<accession>A0A7S0F3Q6</accession>
<evidence type="ECO:0000256" key="6">
    <source>
        <dbReference type="SAM" id="Phobius"/>
    </source>
</evidence>
<feature type="transmembrane region" description="Helical" evidence="6">
    <location>
        <begin position="276"/>
        <end position="296"/>
    </location>
</feature>
<feature type="transmembrane region" description="Helical" evidence="6">
    <location>
        <begin position="308"/>
        <end position="328"/>
    </location>
</feature>
<sequence>MDSTHPIRRRIQCLAVGFFCLFAAYKASEQLQTSVNRSSGYVCLLVIYSCLALSSLFAPWVVAKVGTKSLLWASSLPYVVITASYLLPKNDTLLSISCYAVGIAASTLWTSQGEYVGKCSLLMSKSTGIALTDCTSDLNATFFAIFSASGALSLLFASVVMNLLDNSLTVLFTVLTILGAVGVVLLALLPPPESHRSSNVAESLTRVFLASKRTDGAEAPQPEAEDKGILALGPADAEEESAAVNAGEESGRAPHQSLPDFHFMVRFLATDLRMRYMIPVMLVDGARMGFFIGAFMEQVVSGLLGVTYVATVGFISSVVTVIASVCWRKLVLNPTLGRRTAFLISFILQAIWFAFYAIWCQRRLGQGSRQDVDPIQEQLGNASAGVESGDPQDVSSSMSDLVIILSGCIINAVMEPVWNSFLRATLQVYFCDSTQLPCAMSSFFVFTSVGFAIQQGISLMFSGQLVAQCVILFFFSVAAGASMLYLHLYVCSIDLREDCEAEKVESS</sequence>
<comment type="subcellular location">
    <subcellularLocation>
        <location evidence="1">Membrane</location>
        <topology evidence="1">Multi-pass membrane protein</topology>
    </subcellularLocation>
</comment>
<dbReference type="SUPFAM" id="SSF103473">
    <property type="entry name" value="MFS general substrate transporter"/>
    <property type="match status" value="1"/>
</dbReference>
<dbReference type="PANTHER" id="PTHR19444:SF13">
    <property type="entry name" value="PROTEIN UNC-93 HOMOLOG A"/>
    <property type="match status" value="1"/>
</dbReference>
<reference evidence="7" key="1">
    <citation type="submission" date="2021-01" db="EMBL/GenBank/DDBJ databases">
        <authorList>
            <person name="Corre E."/>
            <person name="Pelletier E."/>
            <person name="Niang G."/>
            <person name="Scheremetjew M."/>
            <person name="Finn R."/>
            <person name="Kale V."/>
            <person name="Holt S."/>
            <person name="Cochrane G."/>
            <person name="Meng A."/>
            <person name="Brown T."/>
            <person name="Cohen L."/>
        </authorList>
    </citation>
    <scope>NUCLEOTIDE SEQUENCE</scope>
    <source>
        <strain evidence="7">CCMP325</strain>
    </source>
</reference>
<evidence type="ECO:0000256" key="5">
    <source>
        <dbReference type="ARBA" id="ARBA00023136"/>
    </source>
</evidence>
<feature type="transmembrane region" description="Helical" evidence="6">
    <location>
        <begin position="170"/>
        <end position="189"/>
    </location>
</feature>
<evidence type="ECO:0000256" key="3">
    <source>
        <dbReference type="ARBA" id="ARBA00022692"/>
    </source>
</evidence>
<name>A0A7S0F3Q6_9CRYP</name>